<keyword evidence="4" id="KW-0862">Zinc</keyword>
<evidence type="ECO:0008006" key="11">
    <source>
        <dbReference type="Google" id="ProtNLM"/>
    </source>
</evidence>
<evidence type="ECO:0000256" key="5">
    <source>
        <dbReference type="ARBA" id="ARBA00023125"/>
    </source>
</evidence>
<evidence type="ECO:0000256" key="6">
    <source>
        <dbReference type="ARBA" id="ARBA00023204"/>
    </source>
</evidence>
<proteinExistence type="predicted"/>
<name>A0A6J5P308_9CAUD</name>
<organism evidence="8">
    <name type="scientific">uncultured Caudovirales phage</name>
    <dbReference type="NCBI Taxonomy" id="2100421"/>
    <lineage>
        <taxon>Viruses</taxon>
        <taxon>Duplodnaviria</taxon>
        <taxon>Heunggongvirae</taxon>
        <taxon>Uroviricota</taxon>
        <taxon>Caudoviricetes</taxon>
        <taxon>Peduoviridae</taxon>
        <taxon>Maltschvirus</taxon>
        <taxon>Maltschvirus maltsch</taxon>
    </lineage>
</organism>
<keyword evidence="5" id="KW-0238">DNA-binding</keyword>
<dbReference type="EMBL" id="LR796776">
    <property type="protein sequence ID" value="CAB4165657.1"/>
    <property type="molecule type" value="Genomic_DNA"/>
</dbReference>
<dbReference type="GO" id="GO:0006260">
    <property type="term" value="P:DNA replication"/>
    <property type="evidence" value="ECO:0007669"/>
    <property type="project" value="UniProtKB-KW"/>
</dbReference>
<dbReference type="EMBL" id="LR796758">
    <property type="protein sequence ID" value="CAB4164103.1"/>
    <property type="molecule type" value="Genomic_DNA"/>
</dbReference>
<reference evidence="8" key="1">
    <citation type="submission" date="2020-04" db="EMBL/GenBank/DDBJ databases">
        <authorList>
            <person name="Chiriac C."/>
            <person name="Salcher M."/>
            <person name="Ghai R."/>
            <person name="Kavagutti S V."/>
        </authorList>
    </citation>
    <scope>NUCLEOTIDE SEQUENCE</scope>
</reference>
<dbReference type="EMBL" id="LR797099">
    <property type="protein sequence ID" value="CAB4186693.1"/>
    <property type="molecule type" value="Genomic_DNA"/>
</dbReference>
<keyword evidence="2" id="KW-0479">Metal-binding</keyword>
<evidence type="ECO:0000313" key="9">
    <source>
        <dbReference type="EMBL" id="CAB4186693.1"/>
    </source>
</evidence>
<accession>A0A6J5P308</accession>
<evidence type="ECO:0000313" key="7">
    <source>
        <dbReference type="EMBL" id="CAB4164103.1"/>
    </source>
</evidence>
<gene>
    <name evidence="9" type="ORF">UFOVP1146_39</name>
    <name evidence="10" type="ORF">UFOVP1638_106</name>
    <name evidence="7" type="ORF">UFOVP812_372</name>
    <name evidence="8" type="ORF">UFOVP818_193</name>
</gene>
<keyword evidence="1" id="KW-0235">DNA replication</keyword>
<keyword evidence="6" id="KW-0234">DNA repair</keyword>
<dbReference type="GO" id="GO:0046872">
    <property type="term" value="F:metal ion binding"/>
    <property type="evidence" value="ECO:0007669"/>
    <property type="project" value="UniProtKB-KW"/>
</dbReference>
<dbReference type="Gene3D" id="3.90.198.10">
    <property type="entry name" value="Replication Fork Single-Stranded Dna Binding Protein"/>
    <property type="match status" value="1"/>
</dbReference>
<evidence type="ECO:0000256" key="4">
    <source>
        <dbReference type="ARBA" id="ARBA00022833"/>
    </source>
</evidence>
<evidence type="ECO:0000256" key="3">
    <source>
        <dbReference type="ARBA" id="ARBA00022763"/>
    </source>
</evidence>
<evidence type="ECO:0000256" key="2">
    <source>
        <dbReference type="ARBA" id="ARBA00022723"/>
    </source>
</evidence>
<evidence type="ECO:0000256" key="1">
    <source>
        <dbReference type="ARBA" id="ARBA00022705"/>
    </source>
</evidence>
<evidence type="ECO:0000313" key="10">
    <source>
        <dbReference type="EMBL" id="CAB4220967.1"/>
    </source>
</evidence>
<dbReference type="InterPro" id="IPR044947">
    <property type="entry name" value="Phage_T4_Gp32_ssDNA-bd_sf"/>
</dbReference>
<evidence type="ECO:0000313" key="8">
    <source>
        <dbReference type="EMBL" id="CAB4165657.1"/>
    </source>
</evidence>
<keyword evidence="3" id="KW-0227">DNA damage</keyword>
<dbReference type="GO" id="GO:0006281">
    <property type="term" value="P:DNA repair"/>
    <property type="evidence" value="ECO:0007669"/>
    <property type="project" value="UniProtKB-KW"/>
</dbReference>
<dbReference type="GO" id="GO:0003677">
    <property type="term" value="F:DNA binding"/>
    <property type="evidence" value="ECO:0007669"/>
    <property type="project" value="UniProtKB-KW"/>
</dbReference>
<protein>
    <recommendedName>
        <fullName evidence="11">Single-stranded DNA-binding protein</fullName>
    </recommendedName>
</protein>
<dbReference type="EMBL" id="LR797502">
    <property type="protein sequence ID" value="CAB4220967.1"/>
    <property type="molecule type" value="Genomic_DNA"/>
</dbReference>
<sequence>MLYRQQHKAKYLHSKFRHYIGILQGEIIMASLAEIRARLQAADTKTGSSTGGGDQAIYPHWNIEEGASVSVRFLPDGDPKNTFFWAERAVIKLPFAGVKGETDSKQVQVQVPCMEMWGETCPILTEVRPWFKDKSLEDMGRKYWKKRSYIFQGFVRENPLADDKTPDNPIRRFIIGPQIFTILKGALMDPELEELPTDYTHGLDFRMTKTTKGGYADYNTSKWARKESALTEAEQAAIAAHGLFTLADFLPNKPGAAELKVIKEMFEASVEGQSYDAERWAQYYRPAGAAAPAATANTAPAAKAAPAAVEADVEEDAPVQVPAKVSSQKAEDILALIRARQKS</sequence>